<evidence type="ECO:0000313" key="3">
    <source>
        <dbReference type="Proteomes" id="UP000234752"/>
    </source>
</evidence>
<geneLocation type="plasmid" evidence="2 3">
    <name>unnamed2</name>
</geneLocation>
<name>A0A2K9NKY0_9PROT</name>
<sequence length="140" mass="14970">MVLSEPSEIPSMPVEACVRMVETTARACTPPTAPPVTSSAPNWDAMATSLSSLSAALAYGSVLLGVLALFTAIGWGVFITRRAEKEAREEAERCARKLIEEWLAKEAPVMIRRKVEMLQDASMDRGDDGQAAEQMGSAAG</sequence>
<evidence type="ECO:0000256" key="1">
    <source>
        <dbReference type="SAM" id="Phobius"/>
    </source>
</evidence>
<dbReference type="Proteomes" id="UP000234752">
    <property type="component" value="Plasmid unnamed2"/>
</dbReference>
<keyword evidence="1" id="KW-0812">Transmembrane</keyword>
<keyword evidence="3" id="KW-1185">Reference proteome</keyword>
<organism evidence="2 3">
    <name type="scientific">Niveispirillum cyanobacteriorum</name>
    <dbReference type="NCBI Taxonomy" id="1612173"/>
    <lineage>
        <taxon>Bacteria</taxon>
        <taxon>Pseudomonadati</taxon>
        <taxon>Pseudomonadota</taxon>
        <taxon>Alphaproteobacteria</taxon>
        <taxon>Rhodospirillales</taxon>
        <taxon>Azospirillaceae</taxon>
        <taxon>Niveispirillum</taxon>
    </lineage>
</organism>
<dbReference type="KEGG" id="ncb:C0V82_25260"/>
<keyword evidence="1" id="KW-1133">Transmembrane helix</keyword>
<proteinExistence type="predicted"/>
<accession>A0A2K9NKY0</accession>
<evidence type="ECO:0000313" key="2">
    <source>
        <dbReference type="EMBL" id="AUN33727.1"/>
    </source>
</evidence>
<keyword evidence="2" id="KW-0614">Plasmid</keyword>
<feature type="transmembrane region" description="Helical" evidence="1">
    <location>
        <begin position="56"/>
        <end position="78"/>
    </location>
</feature>
<reference evidence="2 3" key="1">
    <citation type="submission" date="2017-12" db="EMBL/GenBank/DDBJ databases">
        <title>Genomes of bacteria within cyanobacterial aggregates.</title>
        <authorList>
            <person name="Cai H."/>
        </authorList>
    </citation>
    <scope>NUCLEOTIDE SEQUENCE [LARGE SCALE GENOMIC DNA]</scope>
    <source>
        <strain evidence="2 3">TH16</strain>
        <plasmid evidence="2 3">unnamed2</plasmid>
    </source>
</reference>
<dbReference type="EMBL" id="CP025614">
    <property type="protein sequence ID" value="AUN33727.1"/>
    <property type="molecule type" value="Genomic_DNA"/>
</dbReference>
<keyword evidence="1" id="KW-0472">Membrane</keyword>
<dbReference type="AlphaFoldDB" id="A0A2K9NKY0"/>
<protein>
    <submittedName>
        <fullName evidence="2">Uncharacterized protein</fullName>
    </submittedName>
</protein>
<gene>
    <name evidence="2" type="ORF">C0V82_25260</name>
</gene>